<gene>
    <name evidence="2" type="ORF">HPP92_019005</name>
</gene>
<keyword evidence="1" id="KW-1133">Transmembrane helix</keyword>
<dbReference type="EMBL" id="JADCNL010000009">
    <property type="protein sequence ID" value="KAG0467425.1"/>
    <property type="molecule type" value="Genomic_DNA"/>
</dbReference>
<evidence type="ECO:0000313" key="3">
    <source>
        <dbReference type="Proteomes" id="UP000636800"/>
    </source>
</evidence>
<keyword evidence="1" id="KW-0472">Membrane</keyword>
<dbReference type="OrthoDB" id="240298at2759"/>
<proteinExistence type="predicted"/>
<feature type="transmembrane region" description="Helical" evidence="1">
    <location>
        <begin position="20"/>
        <end position="41"/>
    </location>
</feature>
<accession>A0A835UNX1</accession>
<reference evidence="2 3" key="1">
    <citation type="journal article" date="2020" name="Nat. Food">
        <title>A phased Vanilla planifolia genome enables genetic improvement of flavour and production.</title>
        <authorList>
            <person name="Hasing T."/>
            <person name="Tang H."/>
            <person name="Brym M."/>
            <person name="Khazi F."/>
            <person name="Huang T."/>
            <person name="Chambers A.H."/>
        </authorList>
    </citation>
    <scope>NUCLEOTIDE SEQUENCE [LARGE SCALE GENOMIC DNA]</scope>
    <source>
        <tissue evidence="2">Leaf</tissue>
    </source>
</reference>
<evidence type="ECO:0000256" key="1">
    <source>
        <dbReference type="SAM" id="Phobius"/>
    </source>
</evidence>
<evidence type="ECO:0008006" key="4">
    <source>
        <dbReference type="Google" id="ProtNLM"/>
    </source>
</evidence>
<name>A0A835UNX1_VANPL</name>
<organism evidence="2 3">
    <name type="scientific">Vanilla planifolia</name>
    <name type="common">Vanilla</name>
    <dbReference type="NCBI Taxonomy" id="51239"/>
    <lineage>
        <taxon>Eukaryota</taxon>
        <taxon>Viridiplantae</taxon>
        <taxon>Streptophyta</taxon>
        <taxon>Embryophyta</taxon>
        <taxon>Tracheophyta</taxon>
        <taxon>Spermatophyta</taxon>
        <taxon>Magnoliopsida</taxon>
        <taxon>Liliopsida</taxon>
        <taxon>Asparagales</taxon>
        <taxon>Orchidaceae</taxon>
        <taxon>Vanilloideae</taxon>
        <taxon>Vanilleae</taxon>
        <taxon>Vanilla</taxon>
    </lineage>
</organism>
<dbReference type="AlphaFoldDB" id="A0A835UNX1"/>
<evidence type="ECO:0000313" key="2">
    <source>
        <dbReference type="EMBL" id="KAG0467425.1"/>
    </source>
</evidence>
<protein>
    <recommendedName>
        <fullName evidence="4">FCP1 homology domain-containing protein</fullName>
    </recommendedName>
</protein>
<keyword evidence="1" id="KW-0812">Transmembrane</keyword>
<dbReference type="Proteomes" id="UP000636800">
    <property type="component" value="Unassembled WGS sequence"/>
</dbReference>
<keyword evidence="3" id="KW-1185">Reference proteome</keyword>
<sequence length="125" mass="13742">MPELVDAEALAMVEESRSAALAWRALVGWVGIVLQIVVQVFRFSPSSWSQILSFIGFRDHPFLSSSTFKPLPSDTPAFAPAASSATAVEALEKLTIVLDLDETLVCAYEAYSLPDMVEIRRLRLV</sequence>
<comment type="caution">
    <text evidence="2">The sequence shown here is derived from an EMBL/GenBank/DDBJ whole genome shotgun (WGS) entry which is preliminary data.</text>
</comment>